<proteinExistence type="predicted"/>
<dbReference type="KEGG" id="gtt:GUITHDRAFT_148863"/>
<dbReference type="RefSeq" id="XP_005819071.1">
    <property type="nucleotide sequence ID" value="XM_005819014.1"/>
</dbReference>
<reference evidence="3" key="3">
    <citation type="submission" date="2015-06" db="UniProtKB">
        <authorList>
            <consortium name="EnsemblProtists"/>
        </authorList>
    </citation>
    <scope>IDENTIFICATION</scope>
</reference>
<accession>L1I758</accession>
<dbReference type="AlphaFoldDB" id="L1I758"/>
<dbReference type="PaxDb" id="55529-EKX32091"/>
<evidence type="ECO:0000256" key="1">
    <source>
        <dbReference type="SAM" id="MobiDB-lite"/>
    </source>
</evidence>
<reference evidence="2 4" key="1">
    <citation type="journal article" date="2012" name="Nature">
        <title>Algal genomes reveal evolutionary mosaicism and the fate of nucleomorphs.</title>
        <authorList>
            <consortium name="DOE Joint Genome Institute"/>
            <person name="Curtis B.A."/>
            <person name="Tanifuji G."/>
            <person name="Burki F."/>
            <person name="Gruber A."/>
            <person name="Irimia M."/>
            <person name="Maruyama S."/>
            <person name="Arias M.C."/>
            <person name="Ball S.G."/>
            <person name="Gile G.H."/>
            <person name="Hirakawa Y."/>
            <person name="Hopkins J.F."/>
            <person name="Kuo A."/>
            <person name="Rensing S.A."/>
            <person name="Schmutz J."/>
            <person name="Symeonidi A."/>
            <person name="Elias M."/>
            <person name="Eveleigh R.J."/>
            <person name="Herman E.K."/>
            <person name="Klute M.J."/>
            <person name="Nakayama T."/>
            <person name="Obornik M."/>
            <person name="Reyes-Prieto A."/>
            <person name="Armbrust E.V."/>
            <person name="Aves S.J."/>
            <person name="Beiko R.G."/>
            <person name="Coutinho P."/>
            <person name="Dacks J.B."/>
            <person name="Durnford D.G."/>
            <person name="Fast N.M."/>
            <person name="Green B.R."/>
            <person name="Grisdale C.J."/>
            <person name="Hempel F."/>
            <person name="Henrissat B."/>
            <person name="Hoppner M.P."/>
            <person name="Ishida K."/>
            <person name="Kim E."/>
            <person name="Koreny L."/>
            <person name="Kroth P.G."/>
            <person name="Liu Y."/>
            <person name="Malik S.B."/>
            <person name="Maier U.G."/>
            <person name="McRose D."/>
            <person name="Mock T."/>
            <person name="Neilson J.A."/>
            <person name="Onodera N.T."/>
            <person name="Poole A.M."/>
            <person name="Pritham E.J."/>
            <person name="Richards T.A."/>
            <person name="Rocap G."/>
            <person name="Roy S.W."/>
            <person name="Sarai C."/>
            <person name="Schaack S."/>
            <person name="Shirato S."/>
            <person name="Slamovits C.H."/>
            <person name="Spencer D.F."/>
            <person name="Suzuki S."/>
            <person name="Worden A.Z."/>
            <person name="Zauner S."/>
            <person name="Barry K."/>
            <person name="Bell C."/>
            <person name="Bharti A.K."/>
            <person name="Crow J.A."/>
            <person name="Grimwood J."/>
            <person name="Kramer R."/>
            <person name="Lindquist E."/>
            <person name="Lucas S."/>
            <person name="Salamov A."/>
            <person name="McFadden G.I."/>
            <person name="Lane C.E."/>
            <person name="Keeling P.J."/>
            <person name="Gray M.W."/>
            <person name="Grigoriev I.V."/>
            <person name="Archibald J.M."/>
        </authorList>
    </citation>
    <scope>NUCLEOTIDE SEQUENCE</scope>
    <source>
        <strain evidence="2 4">CCMP2712</strain>
    </source>
</reference>
<dbReference type="EMBL" id="JH993212">
    <property type="protein sequence ID" value="EKX32091.1"/>
    <property type="molecule type" value="Genomic_DNA"/>
</dbReference>
<dbReference type="Proteomes" id="UP000011087">
    <property type="component" value="Unassembled WGS sequence"/>
</dbReference>
<evidence type="ECO:0000313" key="3">
    <source>
        <dbReference type="EnsemblProtists" id="EKX32091"/>
    </source>
</evidence>
<keyword evidence="4" id="KW-1185">Reference proteome</keyword>
<feature type="region of interest" description="Disordered" evidence="1">
    <location>
        <begin position="53"/>
        <end position="74"/>
    </location>
</feature>
<reference evidence="4" key="2">
    <citation type="submission" date="2012-11" db="EMBL/GenBank/DDBJ databases">
        <authorList>
            <person name="Kuo A."/>
            <person name="Curtis B.A."/>
            <person name="Tanifuji G."/>
            <person name="Burki F."/>
            <person name="Gruber A."/>
            <person name="Irimia M."/>
            <person name="Maruyama S."/>
            <person name="Arias M.C."/>
            <person name="Ball S.G."/>
            <person name="Gile G.H."/>
            <person name="Hirakawa Y."/>
            <person name="Hopkins J.F."/>
            <person name="Rensing S.A."/>
            <person name="Schmutz J."/>
            <person name="Symeonidi A."/>
            <person name="Elias M."/>
            <person name="Eveleigh R.J."/>
            <person name="Herman E.K."/>
            <person name="Klute M.J."/>
            <person name="Nakayama T."/>
            <person name="Obornik M."/>
            <person name="Reyes-Prieto A."/>
            <person name="Armbrust E.V."/>
            <person name="Aves S.J."/>
            <person name="Beiko R.G."/>
            <person name="Coutinho P."/>
            <person name="Dacks J.B."/>
            <person name="Durnford D.G."/>
            <person name="Fast N.M."/>
            <person name="Green B.R."/>
            <person name="Grisdale C."/>
            <person name="Hempe F."/>
            <person name="Henrissat B."/>
            <person name="Hoppner M.P."/>
            <person name="Ishida K.-I."/>
            <person name="Kim E."/>
            <person name="Koreny L."/>
            <person name="Kroth P.G."/>
            <person name="Liu Y."/>
            <person name="Malik S.-B."/>
            <person name="Maier U.G."/>
            <person name="McRose D."/>
            <person name="Mock T."/>
            <person name="Neilson J.A."/>
            <person name="Onodera N.T."/>
            <person name="Poole A.M."/>
            <person name="Pritham E.J."/>
            <person name="Richards T.A."/>
            <person name="Rocap G."/>
            <person name="Roy S.W."/>
            <person name="Sarai C."/>
            <person name="Schaack S."/>
            <person name="Shirato S."/>
            <person name="Slamovits C.H."/>
            <person name="Spencer D.F."/>
            <person name="Suzuki S."/>
            <person name="Worden A.Z."/>
            <person name="Zauner S."/>
            <person name="Barry K."/>
            <person name="Bell C."/>
            <person name="Bharti A.K."/>
            <person name="Crow J.A."/>
            <person name="Grimwood J."/>
            <person name="Kramer R."/>
            <person name="Lindquist E."/>
            <person name="Lucas S."/>
            <person name="Salamov A."/>
            <person name="McFadden G.I."/>
            <person name="Lane C.E."/>
            <person name="Keeling P.J."/>
            <person name="Gray M.W."/>
            <person name="Grigoriev I.V."/>
            <person name="Archibald J.M."/>
        </authorList>
    </citation>
    <scope>NUCLEOTIDE SEQUENCE</scope>
    <source>
        <strain evidence="4">CCMP2712</strain>
    </source>
</reference>
<protein>
    <submittedName>
        <fullName evidence="2 3">Uncharacterized protein</fullName>
    </submittedName>
</protein>
<dbReference type="HOGENOM" id="CLU_917008_0_0_1"/>
<dbReference type="EnsemblProtists" id="EKX32091">
    <property type="protein sequence ID" value="EKX32091"/>
    <property type="gene ID" value="GUITHDRAFT_148863"/>
</dbReference>
<organism evidence="2">
    <name type="scientific">Guillardia theta (strain CCMP2712)</name>
    <name type="common">Cryptophyte</name>
    <dbReference type="NCBI Taxonomy" id="905079"/>
    <lineage>
        <taxon>Eukaryota</taxon>
        <taxon>Cryptophyceae</taxon>
        <taxon>Pyrenomonadales</taxon>
        <taxon>Geminigeraceae</taxon>
        <taxon>Guillardia</taxon>
    </lineage>
</organism>
<gene>
    <name evidence="2" type="ORF">GUITHDRAFT_148863</name>
</gene>
<feature type="region of interest" description="Disordered" evidence="1">
    <location>
        <begin position="1"/>
        <end position="34"/>
    </location>
</feature>
<evidence type="ECO:0000313" key="4">
    <source>
        <dbReference type="Proteomes" id="UP000011087"/>
    </source>
</evidence>
<dbReference type="GeneID" id="17288820"/>
<sequence length="304" mass="32583">MDVSKDYVEPGTPGTGLESRALQTPDRNTVAGTLGGHAEDAAWAEDTTTGLIRETSAGDPFSGLHDQPTTDGAGNGPITAMNAEIHAREHAERREHELENANLQSLADRQALSFSNQGLPSLQEQHHRVELLLLDVTSHVEGLSDKTAGSTKAIEGGQYSEQYTEVVTPQYHETQVYHHDGYIPLEANSVAEQATAQVSSMAEVQKAELTNLSADYPKSAQAVITGAACFGGLTLLACEEEMSAADMSSMKSQNDVLYTSRDPQLVSVDGTLQYQQSVHLAHVLQSAPTIYVTSQHLQLGVASQ</sequence>
<evidence type="ECO:0000313" key="2">
    <source>
        <dbReference type="EMBL" id="EKX32091.1"/>
    </source>
</evidence>
<name>L1I758_GUITC</name>
<feature type="non-terminal residue" evidence="2">
    <location>
        <position position="304"/>
    </location>
</feature>
<feature type="compositionally biased region" description="Polar residues" evidence="1">
    <location>
        <begin position="21"/>
        <end position="31"/>
    </location>
</feature>